<dbReference type="AlphaFoldDB" id="A0A699HNV4"/>
<sequence>ADDLEEMDLKWQMAMLTMRARSVIVLVAMIRAFRQIKNQQTMPLWHSPPQVLPVLIMRKSQFDVLSYKTGLESVEARLVVYQQNENVFEEDIKLLKLNVMLRDNALVKLRKKFEKAEQERDELKLKLENFQTSS</sequence>
<organism evidence="2">
    <name type="scientific">Tanacetum cinerariifolium</name>
    <name type="common">Dalmatian daisy</name>
    <name type="synonym">Chrysanthemum cinerariifolium</name>
    <dbReference type="NCBI Taxonomy" id="118510"/>
    <lineage>
        <taxon>Eukaryota</taxon>
        <taxon>Viridiplantae</taxon>
        <taxon>Streptophyta</taxon>
        <taxon>Embryophyta</taxon>
        <taxon>Tracheophyta</taxon>
        <taxon>Spermatophyta</taxon>
        <taxon>Magnoliopsida</taxon>
        <taxon>eudicotyledons</taxon>
        <taxon>Gunneridae</taxon>
        <taxon>Pentapetalae</taxon>
        <taxon>asterids</taxon>
        <taxon>campanulids</taxon>
        <taxon>Asterales</taxon>
        <taxon>Asteraceae</taxon>
        <taxon>Asteroideae</taxon>
        <taxon>Anthemideae</taxon>
        <taxon>Anthemidinae</taxon>
        <taxon>Tanacetum</taxon>
    </lineage>
</organism>
<dbReference type="EMBL" id="BKCJ010183701">
    <property type="protein sequence ID" value="GEY49909.1"/>
    <property type="molecule type" value="Genomic_DNA"/>
</dbReference>
<name>A0A699HNV4_TANCI</name>
<evidence type="ECO:0000256" key="1">
    <source>
        <dbReference type="SAM" id="Coils"/>
    </source>
</evidence>
<gene>
    <name evidence="2" type="ORF">Tci_421883</name>
</gene>
<accession>A0A699HNV4</accession>
<keyword evidence="1" id="KW-0175">Coiled coil</keyword>
<evidence type="ECO:0000313" key="2">
    <source>
        <dbReference type="EMBL" id="GEY49909.1"/>
    </source>
</evidence>
<protein>
    <submittedName>
        <fullName evidence="2">Uncharacterized protein</fullName>
    </submittedName>
</protein>
<proteinExistence type="predicted"/>
<reference evidence="2" key="1">
    <citation type="journal article" date="2019" name="Sci. Rep.">
        <title>Draft genome of Tanacetum cinerariifolium, the natural source of mosquito coil.</title>
        <authorList>
            <person name="Yamashiro T."/>
            <person name="Shiraishi A."/>
            <person name="Satake H."/>
            <person name="Nakayama K."/>
        </authorList>
    </citation>
    <scope>NUCLEOTIDE SEQUENCE</scope>
</reference>
<comment type="caution">
    <text evidence="2">The sequence shown here is derived from an EMBL/GenBank/DDBJ whole genome shotgun (WGS) entry which is preliminary data.</text>
</comment>
<feature type="non-terminal residue" evidence="2">
    <location>
        <position position="1"/>
    </location>
</feature>
<feature type="coiled-coil region" evidence="1">
    <location>
        <begin position="106"/>
        <end position="133"/>
    </location>
</feature>